<dbReference type="EMBL" id="KU160673">
    <property type="protein sequence ID" value="ALY10793.1"/>
    <property type="molecule type" value="Genomic_DNA"/>
</dbReference>
<gene>
    <name evidence="2" type="primary">4</name>
    <name evidence="2" type="ORF">WILDE_4</name>
</gene>
<keyword evidence="1" id="KW-0472">Membrane</keyword>
<evidence type="ECO:0000256" key="1">
    <source>
        <dbReference type="SAM" id="Phobius"/>
    </source>
</evidence>
<evidence type="ECO:0000313" key="3">
    <source>
        <dbReference type="Proteomes" id="UP000225045"/>
    </source>
</evidence>
<proteinExistence type="predicted"/>
<name>A0A0U3TNS7_9CAUD</name>
<evidence type="ECO:0000313" key="2">
    <source>
        <dbReference type="EMBL" id="ALY10793.1"/>
    </source>
</evidence>
<keyword evidence="1" id="KW-0812">Transmembrane</keyword>
<feature type="transmembrane region" description="Helical" evidence="1">
    <location>
        <begin position="30"/>
        <end position="55"/>
    </location>
</feature>
<sequence>MTKYDATPKEFIPSTIHRGRKTEMYYLYKYIFRCTMAVVAVQIIAAAAVIFSVVVGK</sequence>
<accession>A0A0U3TNS7</accession>
<reference evidence="2 3" key="1">
    <citation type="submission" date="2015-11" db="EMBL/GenBank/DDBJ databases">
        <authorList>
            <person name="Menninger J.E."/>
            <person name="Lamey M.E."/>
            <person name="Lindemann J.M."/>
            <person name="Martynyuk T."/>
            <person name="Mele F.E."/>
            <person name="Nabua C.T."/>
            <person name="Napoli C.K."/>
            <person name="Santiago L.M."/>
            <person name="Sweetman A.T."/>
            <person name="Weinstein J.L."/>
            <person name="Barrett N.A."/>
            <person name="Buerkert T.R."/>
            <person name="Cautela J.A."/>
            <person name="Egan M.S."/>
            <person name="Erb J.E."/>
            <person name="Garrigan K.E."/>
            <person name="Hagan D.J."/>
            <person name="Hartwell M.C."/>
            <person name="Hyduchak K.M."/>
            <person name="Jacob A.E."/>
            <person name="DeNigris D.M."/>
            <person name="London S.C."/>
            <person name="King-Smith C."/>
            <person name="Lee-Soety J.Y."/>
            <person name="Bradley K.W."/>
            <person name="Asai D.J."/>
            <person name="Bowman C.A."/>
            <person name="Russell D.A."/>
            <person name="Pope W.H."/>
            <person name="Jacobs-Sera D."/>
            <person name="Hendrix R.W."/>
            <person name="Hatfull G.F."/>
        </authorList>
    </citation>
    <scope>NUCLEOTIDE SEQUENCE [LARGE SCALE GENOMIC DNA]</scope>
</reference>
<organism evidence="2 3">
    <name type="scientific">Arthrobacter phage Wilde</name>
    <dbReference type="NCBI Taxonomy" id="1772323"/>
    <lineage>
        <taxon>Viruses</taxon>
        <taxon>Duplodnaviria</taxon>
        <taxon>Heunggongvirae</taxon>
        <taxon>Uroviricota</taxon>
        <taxon>Caudoviricetes</taxon>
        <taxon>Tankvirus</taxon>
        <taxon>Tankvirus tank</taxon>
    </lineage>
</organism>
<keyword evidence="1" id="KW-1133">Transmembrane helix</keyword>
<protein>
    <submittedName>
        <fullName evidence="2">Uncharacterized protein</fullName>
    </submittedName>
</protein>
<dbReference type="Proteomes" id="UP000225045">
    <property type="component" value="Segment"/>
</dbReference>